<feature type="transmembrane region" description="Helical" evidence="1">
    <location>
        <begin position="159"/>
        <end position="181"/>
    </location>
</feature>
<evidence type="ECO:0000256" key="1">
    <source>
        <dbReference type="SAM" id="Phobius"/>
    </source>
</evidence>
<dbReference type="RefSeq" id="WP_199025882.1">
    <property type="nucleotide sequence ID" value="NZ_JAELVR010000011.1"/>
</dbReference>
<feature type="transmembrane region" description="Helical" evidence="1">
    <location>
        <begin position="187"/>
        <end position="204"/>
    </location>
</feature>
<accession>A0A8J7JES6</accession>
<sequence>MNDEFYIAMALATLAGASIPIGAALSTYDRLLPGWLQEEFRHTVVAFGAGALISAVALVLVPEGSHRLAATPALIWFVLGGVVFFAIDRLLAARGGHAAQFLAMMLDYVPEAMALGALLADNLSLAILMAALIALQNLPEGFNAFREMAQTWGASRRRLFLLFLLMVPVGPLAAYLGQVYLVDDPSVLGAMMMFASGGILYLLFEDVAPQVPLERHWSPPLGAVAGFALGLAGHLMLP</sequence>
<evidence type="ECO:0000313" key="3">
    <source>
        <dbReference type="Proteomes" id="UP000619079"/>
    </source>
</evidence>
<comment type="caution">
    <text evidence="2">The sequence shown here is derived from an EMBL/GenBank/DDBJ whole genome shotgun (WGS) entry which is preliminary data.</text>
</comment>
<feature type="transmembrane region" description="Helical" evidence="1">
    <location>
        <begin position="112"/>
        <end position="138"/>
    </location>
</feature>
<keyword evidence="3" id="KW-1185">Reference proteome</keyword>
<feature type="transmembrane region" description="Helical" evidence="1">
    <location>
        <begin position="40"/>
        <end position="61"/>
    </location>
</feature>
<keyword evidence="1" id="KW-0472">Membrane</keyword>
<name>A0A8J7JES6_9RHOB</name>
<dbReference type="AlphaFoldDB" id="A0A8J7JES6"/>
<organism evidence="2 3">
    <name type="scientific">Sedimentitalea arenosa</name>
    <dbReference type="NCBI Taxonomy" id="2798803"/>
    <lineage>
        <taxon>Bacteria</taxon>
        <taxon>Pseudomonadati</taxon>
        <taxon>Pseudomonadota</taxon>
        <taxon>Alphaproteobacteria</taxon>
        <taxon>Rhodobacterales</taxon>
        <taxon>Paracoccaceae</taxon>
        <taxon>Sedimentitalea</taxon>
    </lineage>
</organism>
<evidence type="ECO:0000313" key="2">
    <source>
        <dbReference type="EMBL" id="MBJ6373004.1"/>
    </source>
</evidence>
<keyword evidence="1" id="KW-0812">Transmembrane</keyword>
<feature type="transmembrane region" description="Helical" evidence="1">
    <location>
        <begin position="7"/>
        <end position="28"/>
    </location>
</feature>
<keyword evidence="1" id="KW-1133">Transmembrane helix</keyword>
<reference evidence="2" key="1">
    <citation type="submission" date="2020-12" db="EMBL/GenBank/DDBJ databases">
        <title>Sedimentitalea sp. nov., isolated from sand in Incheon.</title>
        <authorList>
            <person name="Kim W."/>
        </authorList>
    </citation>
    <scope>NUCLEOTIDE SEQUENCE</scope>
    <source>
        <strain evidence="2">CAU 1593</strain>
    </source>
</reference>
<dbReference type="EMBL" id="JAELVR010000011">
    <property type="protein sequence ID" value="MBJ6373004.1"/>
    <property type="molecule type" value="Genomic_DNA"/>
</dbReference>
<dbReference type="Proteomes" id="UP000619079">
    <property type="component" value="Unassembled WGS sequence"/>
</dbReference>
<feature type="transmembrane region" description="Helical" evidence="1">
    <location>
        <begin position="216"/>
        <end position="237"/>
    </location>
</feature>
<gene>
    <name evidence="2" type="ORF">JF290_15870</name>
</gene>
<proteinExistence type="predicted"/>
<feature type="transmembrane region" description="Helical" evidence="1">
    <location>
        <begin position="73"/>
        <end position="92"/>
    </location>
</feature>
<protein>
    <submittedName>
        <fullName evidence="2">Divalent cation transporter</fullName>
    </submittedName>
</protein>